<dbReference type="Proteomes" id="UP000238701">
    <property type="component" value="Unassembled WGS sequence"/>
</dbReference>
<dbReference type="PROSITE" id="PS51318">
    <property type="entry name" value="TAT"/>
    <property type="match status" value="1"/>
</dbReference>
<proteinExistence type="predicted"/>
<evidence type="ECO:0000313" key="3">
    <source>
        <dbReference type="Proteomes" id="UP000238701"/>
    </source>
</evidence>
<dbReference type="Pfam" id="PF00754">
    <property type="entry name" value="F5_F8_type_C"/>
    <property type="match status" value="1"/>
</dbReference>
<sequence length="751" mass="83144">MATSRRTFLGVTVGAAASTMVRPLADAFVLSDQNATSPTATPAPVRVHAAPAQVVNSFDPDQALATSMDIQSREAINKLYTPENVNLCLSAGWGPISYRLHTPETIDYWHWNPNGRWTDAANQRGYFVGSSELGEPIRDSFGYSLPHRGCTHNGGTEYGYSRLTDGDPKTFWKSNPYLAKAFTHEDDSLHPQWIIVDLGQYYDVNAIRIDWCEPSAREYEVEYWVGADPMNWEEPAMDSTGQGGDYLPVANQAMGNWVRFPNGAVHEGKGGSVTLKLADNLISTRWVRVLMTQSSNQPGPHGNDDVRHRVGYAIYEVYVGRLEANGKFADFVKHVPDGRQQTATYCSSTDPWHTVADLSPRGDQTGWDLFFTSGITNGLPALITVPLIYSVPEDAAAMVAYLKKRGYPISWVEMDEEADGQYYMPEDYASLYIQFADAMLKVDPTLKGKLGGPVFQGINQDVSVWPDARGNKSWFGRFYDYLKSHNRHGDLSFASFEIYPYEACTMKWDDLYRNRELTRKTLQAFRDDGLPASIPLMNTESNLSGSLSGYMSDIFSALWLADNVGSFFAEGGALYIHSPIEPSGIEHGCQGWAIWGNALWDRNEKLIGYTAFYHASRMINNDWVTHRSGTHHLYSADVGIEDPAGNALVTSYAVRRPDGQWALLLINKDRENAHPVRVAFEGGGTGHFSGTIRMVTFGSEQYVWHGADSTAHADPNLPPVVSSIDVSAQTVFTLPKASVTVLRGEVAGLTA</sequence>
<dbReference type="InterPro" id="IPR006311">
    <property type="entry name" value="TAT_signal"/>
</dbReference>
<organism evidence="2 3">
    <name type="scientific">Candidatus Sulfotelmatobacter kueseliae</name>
    <dbReference type="NCBI Taxonomy" id="2042962"/>
    <lineage>
        <taxon>Bacteria</taxon>
        <taxon>Pseudomonadati</taxon>
        <taxon>Acidobacteriota</taxon>
        <taxon>Terriglobia</taxon>
        <taxon>Terriglobales</taxon>
        <taxon>Candidatus Korobacteraceae</taxon>
        <taxon>Candidatus Sulfotelmatobacter</taxon>
    </lineage>
</organism>
<dbReference type="InterPro" id="IPR013780">
    <property type="entry name" value="Glyco_hydro_b"/>
</dbReference>
<dbReference type="Gene3D" id="2.60.40.1180">
    <property type="entry name" value="Golgi alpha-mannosidase II"/>
    <property type="match status" value="1"/>
</dbReference>
<name>A0A2U3KU22_9BACT</name>
<dbReference type="Gene3D" id="3.20.20.80">
    <property type="entry name" value="Glycosidases"/>
    <property type="match status" value="1"/>
</dbReference>
<dbReference type="SUPFAM" id="SSF51445">
    <property type="entry name" value="(Trans)glycosidases"/>
    <property type="match status" value="1"/>
</dbReference>
<evidence type="ECO:0000259" key="1">
    <source>
        <dbReference type="PROSITE" id="PS50022"/>
    </source>
</evidence>
<feature type="domain" description="F5/8 type C" evidence="1">
    <location>
        <begin position="128"/>
        <end position="234"/>
    </location>
</feature>
<dbReference type="PROSITE" id="PS50022">
    <property type="entry name" value="FA58C_3"/>
    <property type="match status" value="1"/>
</dbReference>
<dbReference type="EMBL" id="OMOD01000142">
    <property type="protein sequence ID" value="SPF43166.1"/>
    <property type="molecule type" value="Genomic_DNA"/>
</dbReference>
<dbReference type="OrthoDB" id="9776971at2"/>
<gene>
    <name evidence="2" type="ORF">SBA1_480036</name>
</gene>
<dbReference type="Gene3D" id="2.60.120.260">
    <property type="entry name" value="Galactose-binding domain-like"/>
    <property type="match status" value="1"/>
</dbReference>
<dbReference type="InterPro" id="IPR017853">
    <property type="entry name" value="GH"/>
</dbReference>
<dbReference type="InterPro" id="IPR008979">
    <property type="entry name" value="Galactose-bd-like_sf"/>
</dbReference>
<evidence type="ECO:0000313" key="2">
    <source>
        <dbReference type="EMBL" id="SPF43166.1"/>
    </source>
</evidence>
<protein>
    <submittedName>
        <fullName evidence="2">Carbohydrate binding protein</fullName>
    </submittedName>
</protein>
<dbReference type="InterPro" id="IPR000421">
    <property type="entry name" value="FA58C"/>
</dbReference>
<dbReference type="AlphaFoldDB" id="A0A2U3KU22"/>
<accession>A0A2U3KU22</accession>
<reference evidence="3" key="1">
    <citation type="submission" date="2018-02" db="EMBL/GenBank/DDBJ databases">
        <authorList>
            <person name="Hausmann B."/>
        </authorList>
    </citation>
    <scope>NUCLEOTIDE SEQUENCE [LARGE SCALE GENOMIC DNA]</scope>
    <source>
        <strain evidence="3">Peat soil MAG SbA1</strain>
    </source>
</reference>
<dbReference type="SUPFAM" id="SSF49785">
    <property type="entry name" value="Galactose-binding domain-like"/>
    <property type="match status" value="1"/>
</dbReference>